<keyword evidence="2" id="KW-1185">Reference proteome</keyword>
<sequence length="167" mass="19195">MYNFRCLTTKDWVKDYGFGKALEADPGTRTFAGQVLGPGRKDVVAYWQAEKSDYPLWQLLLHMGAHTVPQTVAYFDLPADTVPFLSWVYNHVAHEQREQVQGMAQGFFGAGFDQMNFYPYPQLYQVWQRESDAQRSARAGNVKVYLDRLTEPDGQELLRFAAPTLFE</sequence>
<organism evidence="1 2">
    <name type="scientific">Hymenobacter jeollabukensis</name>
    <dbReference type="NCBI Taxonomy" id="2025313"/>
    <lineage>
        <taxon>Bacteria</taxon>
        <taxon>Pseudomonadati</taxon>
        <taxon>Bacteroidota</taxon>
        <taxon>Cytophagia</taxon>
        <taxon>Cytophagales</taxon>
        <taxon>Hymenobacteraceae</taxon>
        <taxon>Hymenobacter</taxon>
    </lineage>
</organism>
<comment type="caution">
    <text evidence="1">The sequence shown here is derived from an EMBL/GenBank/DDBJ whole genome shotgun (WGS) entry which is preliminary data.</text>
</comment>
<dbReference type="Proteomes" id="UP000305517">
    <property type="component" value="Unassembled WGS sequence"/>
</dbReference>
<evidence type="ECO:0000313" key="2">
    <source>
        <dbReference type="Proteomes" id="UP000305517"/>
    </source>
</evidence>
<evidence type="ECO:0000313" key="1">
    <source>
        <dbReference type="EMBL" id="TLM88718.1"/>
    </source>
</evidence>
<gene>
    <name evidence="1" type="ORF">FDY95_23060</name>
</gene>
<dbReference type="AlphaFoldDB" id="A0A5R8WIM7"/>
<dbReference type="OrthoDB" id="878932at2"/>
<protein>
    <submittedName>
        <fullName evidence="1">Uncharacterized protein</fullName>
    </submittedName>
</protein>
<accession>A0A5R8WIM7</accession>
<reference evidence="1 2" key="1">
    <citation type="submission" date="2019-05" db="EMBL/GenBank/DDBJ databases">
        <title>Hymenobacter edaphi sp. nov., isolated from abandoned arsenic-contaminated farmland soil.</title>
        <authorList>
            <person name="Nie L."/>
        </authorList>
    </citation>
    <scope>NUCLEOTIDE SEQUENCE [LARGE SCALE GENOMIC DNA]</scope>
    <source>
        <strain evidence="1 2">1-3-3-8</strain>
    </source>
</reference>
<dbReference type="RefSeq" id="WP_138081557.1">
    <property type="nucleotide sequence ID" value="NZ_VAJM01000016.1"/>
</dbReference>
<proteinExistence type="predicted"/>
<name>A0A5R8WIM7_9BACT</name>
<dbReference type="EMBL" id="VAJM01000016">
    <property type="protein sequence ID" value="TLM88718.1"/>
    <property type="molecule type" value="Genomic_DNA"/>
</dbReference>